<dbReference type="EMBL" id="JAHKNG010000028">
    <property type="protein sequence ID" value="MBU3031286.1"/>
    <property type="molecule type" value="Genomic_DNA"/>
</dbReference>
<keyword evidence="2" id="KW-1185">Reference proteome</keyword>
<gene>
    <name evidence="1" type="ORF">KNW02_14280</name>
</gene>
<dbReference type="Proteomes" id="UP001166191">
    <property type="component" value="Unassembled WGS sequence"/>
</dbReference>
<name>A0ABS6AM77_9RHOB</name>
<comment type="caution">
    <text evidence="1">The sequence shown here is derived from an EMBL/GenBank/DDBJ whole genome shotgun (WGS) entry which is preliminary data.</text>
</comment>
<sequence>MNDMEWSGAGDPEGPFAAGARVVADGADRGETSPQGCDPEQAIAVADGLFWSYIRDLEAHQQALAGREGGAVDPTELKNAVQVAKGVREAVHLMMTERNKVDRLRKDIAGGVGGGSLDLDAARDEIGRRLACLRRAAGG</sequence>
<evidence type="ECO:0000313" key="2">
    <source>
        <dbReference type="Proteomes" id="UP001166191"/>
    </source>
</evidence>
<reference evidence="1" key="1">
    <citation type="submission" date="2021-06" db="EMBL/GenBank/DDBJ databases">
        <title>Paracoccus bacterium XHP0099 sp. nov., isolated from the surface waters of the Yellow Sea.</title>
        <authorList>
            <person name="Xue H."/>
            <person name="Zhang D."/>
        </authorList>
    </citation>
    <scope>NUCLEOTIDE SEQUENCE</scope>
    <source>
        <strain evidence="1">XHP0099</strain>
    </source>
</reference>
<organism evidence="1 2">
    <name type="scientific">Paracoccus marinaquae</name>
    <dbReference type="NCBI Taxonomy" id="2841926"/>
    <lineage>
        <taxon>Bacteria</taxon>
        <taxon>Pseudomonadati</taxon>
        <taxon>Pseudomonadota</taxon>
        <taxon>Alphaproteobacteria</taxon>
        <taxon>Rhodobacterales</taxon>
        <taxon>Paracoccaceae</taxon>
        <taxon>Paracoccus</taxon>
    </lineage>
</organism>
<dbReference type="RefSeq" id="WP_216033958.1">
    <property type="nucleotide sequence ID" value="NZ_JAHKNG010000028.1"/>
</dbReference>
<accession>A0ABS6AM77</accession>
<protein>
    <submittedName>
        <fullName evidence="1">Permease</fullName>
    </submittedName>
</protein>
<proteinExistence type="predicted"/>
<evidence type="ECO:0000313" key="1">
    <source>
        <dbReference type="EMBL" id="MBU3031286.1"/>
    </source>
</evidence>